<protein>
    <submittedName>
        <fullName evidence="1">Uncharacterized protein</fullName>
    </submittedName>
</protein>
<accession>A0A2P5C483</accession>
<gene>
    <name evidence="1" type="ORF">PanWU01x14_185060</name>
</gene>
<evidence type="ECO:0000313" key="2">
    <source>
        <dbReference type="Proteomes" id="UP000237105"/>
    </source>
</evidence>
<dbReference type="OrthoDB" id="10446223at2759"/>
<evidence type="ECO:0000313" key="1">
    <source>
        <dbReference type="EMBL" id="PON55828.1"/>
    </source>
</evidence>
<comment type="caution">
    <text evidence="1">The sequence shown here is derived from an EMBL/GenBank/DDBJ whole genome shotgun (WGS) entry which is preliminary data.</text>
</comment>
<dbReference type="Proteomes" id="UP000237105">
    <property type="component" value="Unassembled WGS sequence"/>
</dbReference>
<dbReference type="AlphaFoldDB" id="A0A2P5C483"/>
<organism evidence="1 2">
    <name type="scientific">Parasponia andersonii</name>
    <name type="common">Sponia andersonii</name>
    <dbReference type="NCBI Taxonomy" id="3476"/>
    <lineage>
        <taxon>Eukaryota</taxon>
        <taxon>Viridiplantae</taxon>
        <taxon>Streptophyta</taxon>
        <taxon>Embryophyta</taxon>
        <taxon>Tracheophyta</taxon>
        <taxon>Spermatophyta</taxon>
        <taxon>Magnoliopsida</taxon>
        <taxon>eudicotyledons</taxon>
        <taxon>Gunneridae</taxon>
        <taxon>Pentapetalae</taxon>
        <taxon>rosids</taxon>
        <taxon>fabids</taxon>
        <taxon>Rosales</taxon>
        <taxon>Cannabaceae</taxon>
        <taxon>Parasponia</taxon>
    </lineage>
</organism>
<reference evidence="2" key="1">
    <citation type="submission" date="2016-06" db="EMBL/GenBank/DDBJ databases">
        <title>Parallel loss of symbiosis genes in relatives of nitrogen-fixing non-legume Parasponia.</title>
        <authorList>
            <person name="Van Velzen R."/>
            <person name="Holmer R."/>
            <person name="Bu F."/>
            <person name="Rutten L."/>
            <person name="Van Zeijl A."/>
            <person name="Liu W."/>
            <person name="Santuari L."/>
            <person name="Cao Q."/>
            <person name="Sharma T."/>
            <person name="Shen D."/>
            <person name="Roswanjaya Y."/>
            <person name="Wardhani T."/>
            <person name="Kalhor M.S."/>
            <person name="Jansen J."/>
            <person name="Van den Hoogen J."/>
            <person name="Gungor B."/>
            <person name="Hartog M."/>
            <person name="Hontelez J."/>
            <person name="Verver J."/>
            <person name="Yang W.-C."/>
            <person name="Schijlen E."/>
            <person name="Repin R."/>
            <person name="Schilthuizen M."/>
            <person name="Schranz E."/>
            <person name="Heidstra R."/>
            <person name="Miyata K."/>
            <person name="Fedorova E."/>
            <person name="Kohlen W."/>
            <person name="Bisseling T."/>
            <person name="Smit S."/>
            <person name="Geurts R."/>
        </authorList>
    </citation>
    <scope>NUCLEOTIDE SEQUENCE [LARGE SCALE GENOMIC DNA]</scope>
    <source>
        <strain evidence="2">cv. WU1-14</strain>
    </source>
</reference>
<sequence length="131" mass="14567">MKIYHGDELKEINKETGYHGGLCLELSDCNPSIITIMTFVDIQNVIGSEEDCEFWCLVPGGKGLTHRVKLENNDDVRKMISLLPNDGDCPWVLHASTFEKDNPALQVKTYVNKHACGRSVNNKNATCGARS</sequence>
<name>A0A2P5C483_PARAD</name>
<keyword evidence="2" id="KW-1185">Reference proteome</keyword>
<proteinExistence type="predicted"/>
<dbReference type="EMBL" id="JXTB01000178">
    <property type="protein sequence ID" value="PON55828.1"/>
    <property type="molecule type" value="Genomic_DNA"/>
</dbReference>